<name>K5VUI3_PHACS</name>
<dbReference type="InParanoid" id="K5VUI3"/>
<evidence type="ECO:0000256" key="1">
    <source>
        <dbReference type="SAM" id="MobiDB-lite"/>
    </source>
</evidence>
<dbReference type="Proteomes" id="UP000008370">
    <property type="component" value="Unassembled WGS sequence"/>
</dbReference>
<evidence type="ECO:0000313" key="2">
    <source>
        <dbReference type="EMBL" id="EKM50460.1"/>
    </source>
</evidence>
<dbReference type="AlphaFoldDB" id="K5VUI3"/>
<keyword evidence="3" id="KW-1185">Reference proteome</keyword>
<dbReference type="GeneID" id="18911504"/>
<dbReference type="HOGENOM" id="CLU_2813233_0_0_1"/>
<proteinExistence type="predicted"/>
<organism evidence="2 3">
    <name type="scientific">Phanerochaete carnosa (strain HHB-10118-sp)</name>
    <name type="common">White-rot fungus</name>
    <name type="synonym">Peniophora carnosa</name>
    <dbReference type="NCBI Taxonomy" id="650164"/>
    <lineage>
        <taxon>Eukaryota</taxon>
        <taxon>Fungi</taxon>
        <taxon>Dikarya</taxon>
        <taxon>Basidiomycota</taxon>
        <taxon>Agaricomycotina</taxon>
        <taxon>Agaricomycetes</taxon>
        <taxon>Polyporales</taxon>
        <taxon>Phanerochaetaceae</taxon>
        <taxon>Phanerochaete</taxon>
    </lineage>
</organism>
<dbReference type="KEGG" id="pco:PHACADRAFT_200404"/>
<evidence type="ECO:0000313" key="3">
    <source>
        <dbReference type="Proteomes" id="UP000008370"/>
    </source>
</evidence>
<protein>
    <submittedName>
        <fullName evidence="2">Uncharacterized protein</fullName>
    </submittedName>
</protein>
<gene>
    <name evidence="2" type="ORF">PHACADRAFT_200404</name>
</gene>
<sequence length="67" mass="7284">MYSPGYSGLPWRPQLEVTSSIYPTSTSPLMPHTSATRNILELRMSPTVPGQLSKLPTASPMPMLQPG</sequence>
<dbReference type="RefSeq" id="XP_007400732.1">
    <property type="nucleotide sequence ID" value="XM_007400670.1"/>
</dbReference>
<reference evidence="2 3" key="1">
    <citation type="journal article" date="2012" name="BMC Genomics">
        <title>Comparative genomics of the white-rot fungi, Phanerochaete carnosa and P. chrysosporium, to elucidate the genetic basis of the distinct wood types they colonize.</title>
        <authorList>
            <person name="Suzuki H."/>
            <person name="MacDonald J."/>
            <person name="Syed K."/>
            <person name="Salamov A."/>
            <person name="Hori C."/>
            <person name="Aerts A."/>
            <person name="Henrissat B."/>
            <person name="Wiebenga A."/>
            <person name="vanKuyk P.A."/>
            <person name="Barry K."/>
            <person name="Lindquist E."/>
            <person name="LaButti K."/>
            <person name="Lapidus A."/>
            <person name="Lucas S."/>
            <person name="Coutinho P."/>
            <person name="Gong Y."/>
            <person name="Samejima M."/>
            <person name="Mahadevan R."/>
            <person name="Abou-Zaid M."/>
            <person name="de Vries R.P."/>
            <person name="Igarashi K."/>
            <person name="Yadav J.S."/>
            <person name="Grigoriev I.V."/>
            <person name="Master E.R."/>
        </authorList>
    </citation>
    <scope>NUCLEOTIDE SEQUENCE [LARGE SCALE GENOMIC DNA]</scope>
    <source>
        <strain evidence="2 3">HHB-10118-sp</strain>
    </source>
</reference>
<feature type="region of interest" description="Disordered" evidence="1">
    <location>
        <begin position="47"/>
        <end position="67"/>
    </location>
</feature>
<dbReference type="EMBL" id="JH930478">
    <property type="protein sequence ID" value="EKM50460.1"/>
    <property type="molecule type" value="Genomic_DNA"/>
</dbReference>
<accession>K5VUI3</accession>